<feature type="compositionally biased region" description="Basic and acidic residues" evidence="1">
    <location>
        <begin position="62"/>
        <end position="75"/>
    </location>
</feature>
<comment type="caution">
    <text evidence="2">The sequence shown here is derived from an EMBL/GenBank/DDBJ whole genome shotgun (WGS) entry which is preliminary data.</text>
</comment>
<gene>
    <name evidence="2" type="ORF">EVAR_313_1</name>
</gene>
<name>A0A4C1SCT9_EUMVA</name>
<feature type="compositionally biased region" description="Polar residues" evidence="1">
    <location>
        <begin position="76"/>
        <end position="88"/>
    </location>
</feature>
<evidence type="ECO:0000256" key="1">
    <source>
        <dbReference type="SAM" id="MobiDB-lite"/>
    </source>
</evidence>
<dbReference type="EMBL" id="BGZK01000002">
    <property type="protein sequence ID" value="GBO98900.1"/>
    <property type="molecule type" value="Genomic_DNA"/>
</dbReference>
<dbReference type="Proteomes" id="UP000299102">
    <property type="component" value="Unassembled WGS sequence"/>
</dbReference>
<accession>A0A4C1SCT9</accession>
<protein>
    <submittedName>
        <fullName evidence="2">Uncharacterized protein</fullName>
    </submittedName>
</protein>
<organism evidence="2 3">
    <name type="scientific">Eumeta variegata</name>
    <name type="common">Bagworm moth</name>
    <name type="synonym">Eumeta japonica</name>
    <dbReference type="NCBI Taxonomy" id="151549"/>
    <lineage>
        <taxon>Eukaryota</taxon>
        <taxon>Metazoa</taxon>
        <taxon>Ecdysozoa</taxon>
        <taxon>Arthropoda</taxon>
        <taxon>Hexapoda</taxon>
        <taxon>Insecta</taxon>
        <taxon>Pterygota</taxon>
        <taxon>Neoptera</taxon>
        <taxon>Endopterygota</taxon>
        <taxon>Lepidoptera</taxon>
        <taxon>Glossata</taxon>
        <taxon>Ditrysia</taxon>
        <taxon>Tineoidea</taxon>
        <taxon>Psychidae</taxon>
        <taxon>Oiketicinae</taxon>
        <taxon>Eumeta</taxon>
    </lineage>
</organism>
<proteinExistence type="predicted"/>
<dbReference type="AlphaFoldDB" id="A0A4C1SCT9"/>
<reference evidence="2 3" key="1">
    <citation type="journal article" date="2019" name="Commun. Biol.">
        <title>The bagworm genome reveals a unique fibroin gene that provides high tensile strength.</title>
        <authorList>
            <person name="Kono N."/>
            <person name="Nakamura H."/>
            <person name="Ohtoshi R."/>
            <person name="Tomita M."/>
            <person name="Numata K."/>
            <person name="Arakawa K."/>
        </authorList>
    </citation>
    <scope>NUCLEOTIDE SEQUENCE [LARGE SCALE GENOMIC DNA]</scope>
</reference>
<feature type="region of interest" description="Disordered" evidence="1">
    <location>
        <begin position="45"/>
        <end position="88"/>
    </location>
</feature>
<evidence type="ECO:0000313" key="2">
    <source>
        <dbReference type="EMBL" id="GBO98900.1"/>
    </source>
</evidence>
<sequence length="136" mass="15666">MTDEIIDKFSDILKFKWCEYKDSQDTDELELMMLSTFLNKMDDQCSASEPIEKSGSRNSRLAPERRPRTTNERMNDNNNLNSHTAFQPPNRLSVNMKIMCPLCSSEHGLPNCSEFEKLNMSERWNVAKNLAPVSDA</sequence>
<evidence type="ECO:0000313" key="3">
    <source>
        <dbReference type="Proteomes" id="UP000299102"/>
    </source>
</evidence>
<keyword evidence="3" id="KW-1185">Reference proteome</keyword>